<dbReference type="Pfam" id="PF16010">
    <property type="entry name" value="CDH-cyt"/>
    <property type="match status" value="1"/>
</dbReference>
<evidence type="ECO:0000313" key="4">
    <source>
        <dbReference type="Proteomes" id="UP000293360"/>
    </source>
</evidence>
<organism evidence="3 4">
    <name type="scientific">Monosporascus ibericus</name>
    <dbReference type="NCBI Taxonomy" id="155417"/>
    <lineage>
        <taxon>Eukaryota</taxon>
        <taxon>Fungi</taxon>
        <taxon>Dikarya</taxon>
        <taxon>Ascomycota</taxon>
        <taxon>Pezizomycotina</taxon>
        <taxon>Sordariomycetes</taxon>
        <taxon>Xylariomycetidae</taxon>
        <taxon>Xylariales</taxon>
        <taxon>Xylariales incertae sedis</taxon>
        <taxon>Monosporascus</taxon>
    </lineage>
</organism>
<gene>
    <name evidence="3" type="ORF">DL764_005145</name>
</gene>
<evidence type="ECO:0000256" key="1">
    <source>
        <dbReference type="SAM" id="SignalP"/>
    </source>
</evidence>
<keyword evidence="1" id="KW-0732">Signal</keyword>
<dbReference type="InterPro" id="IPR005018">
    <property type="entry name" value="DOMON_domain"/>
</dbReference>
<feature type="domain" description="DOMON" evidence="2">
    <location>
        <begin position="80"/>
        <end position="173"/>
    </location>
</feature>
<dbReference type="PANTHER" id="PTHR47797:SF5">
    <property type="entry name" value="CELLOBIOSE DEHYDROGENASE CYTOCHROME DOMAIN-CONTAINING PROTEIN"/>
    <property type="match status" value="1"/>
</dbReference>
<dbReference type="EMBL" id="QJNU01000257">
    <property type="protein sequence ID" value="RYP03464.1"/>
    <property type="molecule type" value="Genomic_DNA"/>
</dbReference>
<accession>A0A4Q4TCX5</accession>
<comment type="caution">
    <text evidence="3">The sequence shown here is derived from an EMBL/GenBank/DDBJ whole genome shotgun (WGS) entry which is preliminary data.</text>
</comment>
<dbReference type="SUPFAM" id="SSF49344">
    <property type="entry name" value="CBD9-like"/>
    <property type="match status" value="1"/>
</dbReference>
<name>A0A4Q4TCX5_9PEZI</name>
<evidence type="ECO:0000259" key="2">
    <source>
        <dbReference type="SMART" id="SM00664"/>
    </source>
</evidence>
<evidence type="ECO:0000313" key="3">
    <source>
        <dbReference type="EMBL" id="RYP03464.1"/>
    </source>
</evidence>
<sequence length="215" mass="22906">MHWKSSFAYAVALLGLAPTTEAANSVVFRDAQSGFTFTSFDAAFQIGRYLSYRVAIPANAAPGQPYDAVLQVVAPIDVGWAGFAWGGGMTRNPLAVNWASGSTPVVSPRWATSHSMPSTYSGATYQILSRASGVNGTHWKVTSLCRGCTSWAGSSGTVVLNPTGETRFAFAYSRVKPSGSSPDTSITVHSVTNSWMHDLNGAKNANFDELVEQNR</sequence>
<dbReference type="PANTHER" id="PTHR47797">
    <property type="entry name" value="DEHYDROGENASE, PUTATIVE (AFU_ORTHOLOGUE AFUA_8G05805)-RELATED"/>
    <property type="match status" value="1"/>
</dbReference>
<keyword evidence="4" id="KW-1185">Reference proteome</keyword>
<feature type="chain" id="PRO_5020658192" description="DOMON domain-containing protein" evidence="1">
    <location>
        <begin position="23"/>
        <end position="215"/>
    </location>
</feature>
<dbReference type="AlphaFoldDB" id="A0A4Q4TCX5"/>
<protein>
    <recommendedName>
        <fullName evidence="2">DOMON domain-containing protein</fullName>
    </recommendedName>
</protein>
<dbReference type="OrthoDB" id="413885at2759"/>
<dbReference type="Proteomes" id="UP000293360">
    <property type="component" value="Unassembled WGS sequence"/>
</dbReference>
<dbReference type="Gene3D" id="2.60.40.1210">
    <property type="entry name" value="Cellobiose dehydrogenase, cytochrome domain"/>
    <property type="match status" value="1"/>
</dbReference>
<proteinExistence type="predicted"/>
<reference evidence="3 4" key="1">
    <citation type="submission" date="2018-06" db="EMBL/GenBank/DDBJ databases">
        <title>Complete Genomes of Monosporascus.</title>
        <authorList>
            <person name="Robinson A.J."/>
            <person name="Natvig D.O."/>
        </authorList>
    </citation>
    <scope>NUCLEOTIDE SEQUENCE [LARGE SCALE GENOMIC DNA]</scope>
    <source>
        <strain evidence="3 4">CBS 110550</strain>
    </source>
</reference>
<dbReference type="InterPro" id="IPR015920">
    <property type="entry name" value="Cellobiose_DH-like_cyt"/>
</dbReference>
<feature type="signal peptide" evidence="1">
    <location>
        <begin position="1"/>
        <end position="22"/>
    </location>
</feature>
<dbReference type="SMART" id="SM00664">
    <property type="entry name" value="DoH"/>
    <property type="match status" value="1"/>
</dbReference>
<dbReference type="CDD" id="cd09630">
    <property type="entry name" value="CDH_like_cytochrome"/>
    <property type="match status" value="1"/>
</dbReference>